<name>A0ABX8I9A9_9ASCO</name>
<evidence type="ECO:0008006" key="3">
    <source>
        <dbReference type="Google" id="ProtNLM"/>
    </source>
</evidence>
<dbReference type="Gene3D" id="2.40.10.120">
    <property type="match status" value="1"/>
</dbReference>
<dbReference type="InterPro" id="IPR009003">
    <property type="entry name" value="Peptidase_S1_PA"/>
</dbReference>
<dbReference type="InterPro" id="IPR039245">
    <property type="entry name" value="TYSND1/DEG15"/>
</dbReference>
<dbReference type="Pfam" id="PF13365">
    <property type="entry name" value="Trypsin_2"/>
    <property type="match status" value="1"/>
</dbReference>
<dbReference type="Proteomes" id="UP000825434">
    <property type="component" value="Chromosome 2"/>
</dbReference>
<gene>
    <name evidence="1" type="ORF">CA3LBN_002103</name>
</gene>
<dbReference type="PANTHER" id="PTHR21004:SF0">
    <property type="entry name" value="PEROXISOMAL LEADER PEPTIDE-PROCESSING PROTEASE"/>
    <property type="match status" value="1"/>
</dbReference>
<accession>A0ABX8I9A9</accession>
<sequence>MAWRYLPVCIRLVSQRPETPSQSYSGIYLYNSAEKQRHFCISVLHMSPEELDKYKLYVSCKPLMQNNEVRWCQGFLGKTASVLSEKDPLKEYLEYAMKNGFNLIPLDTHVGNSLQALNVAVMHCRAIHEEIPDEHFHDFTVDKAAELSSISVRSSPFNFTGPALFTDFVSTGHVNAVIRDSSGVGRGFLSDMKYLENMCGALVNSASGGAVGLLIGNLRKLNGDGDLMVIAPWDRLLLSLGIDDVDSKTAFPKKTETASSATTKSHPVLPLAISQHGHPFSWGSCVKLKKDTLVTNYHVIKPFIRSDSVVCSIVLGKDHSLVLESRDSVVVPFVDLDLAFIHLSEKNQLALDHIKCAPIGFASEQNIADEVFTVGHGLLLNDSFLDPIVSKGHLCSVTNHNPYRSEYPQIPCMLVASSQCWNGSSGGGIFDSKGRLIGIVSSNAQVFVPSVSGLQYEDIKSEKVPSFCLCIPSELVFECYKSKVDETRKDNTIMLSDEVVKTWNLESSHVNIFEREAKL</sequence>
<proteinExistence type="predicted"/>
<evidence type="ECO:0000313" key="1">
    <source>
        <dbReference type="EMBL" id="QWU87838.1"/>
    </source>
</evidence>
<evidence type="ECO:0000313" key="2">
    <source>
        <dbReference type="Proteomes" id="UP000825434"/>
    </source>
</evidence>
<protein>
    <recommendedName>
        <fullName evidence="3">Serine protease</fullName>
    </recommendedName>
</protein>
<organism evidence="1 2">
    <name type="scientific">Candidozyma haemuli</name>
    <dbReference type="NCBI Taxonomy" id="45357"/>
    <lineage>
        <taxon>Eukaryota</taxon>
        <taxon>Fungi</taxon>
        <taxon>Dikarya</taxon>
        <taxon>Ascomycota</taxon>
        <taxon>Saccharomycotina</taxon>
        <taxon>Pichiomycetes</taxon>
        <taxon>Metschnikowiaceae</taxon>
        <taxon>Candidozyma</taxon>
    </lineage>
</organism>
<reference evidence="1 2" key="1">
    <citation type="submission" date="2021-06" db="EMBL/GenBank/DDBJ databases">
        <title>Candida outbreak in Lebanon.</title>
        <authorList>
            <person name="Finianos M."/>
        </authorList>
    </citation>
    <scope>NUCLEOTIDE SEQUENCE [LARGE SCALE GENOMIC DNA]</scope>
    <source>
        <strain evidence="1">CA3LBN</strain>
    </source>
</reference>
<dbReference type="EMBL" id="CP076662">
    <property type="protein sequence ID" value="QWU87838.1"/>
    <property type="molecule type" value="Genomic_DNA"/>
</dbReference>
<keyword evidence="2" id="KW-1185">Reference proteome</keyword>
<dbReference type="SUPFAM" id="SSF50494">
    <property type="entry name" value="Trypsin-like serine proteases"/>
    <property type="match status" value="1"/>
</dbReference>
<dbReference type="PANTHER" id="PTHR21004">
    <property type="entry name" value="SERINE PROTEASE-RELATED"/>
    <property type="match status" value="1"/>
</dbReference>